<evidence type="ECO:0000313" key="10">
    <source>
        <dbReference type="Proteomes" id="UP000006620"/>
    </source>
</evidence>
<dbReference type="PANTHER" id="PTHR46696">
    <property type="entry name" value="P450, PUTATIVE (EUROFUNG)-RELATED"/>
    <property type="match status" value="1"/>
</dbReference>
<evidence type="ECO:0000256" key="4">
    <source>
        <dbReference type="ARBA" id="ARBA00023002"/>
    </source>
</evidence>
<proteinExistence type="inferred from homology"/>
<dbReference type="InterPro" id="IPR036396">
    <property type="entry name" value="Cyt_P450_sf"/>
</dbReference>
<dbReference type="InterPro" id="IPR017972">
    <property type="entry name" value="Cyt_P450_CS"/>
</dbReference>
<keyword evidence="5 7" id="KW-0408">Iron</keyword>
<evidence type="ECO:0000256" key="5">
    <source>
        <dbReference type="ARBA" id="ARBA00023004"/>
    </source>
</evidence>
<dbReference type="PANTHER" id="PTHR46696:SF1">
    <property type="entry name" value="CYTOCHROME P450 YJIB-RELATED"/>
    <property type="match status" value="1"/>
</dbReference>
<evidence type="ECO:0000256" key="2">
    <source>
        <dbReference type="ARBA" id="ARBA00022617"/>
    </source>
</evidence>
<keyword evidence="4 7" id="KW-0560">Oxidoreductase</keyword>
<keyword evidence="3 7" id="KW-0479">Metal-binding</keyword>
<dbReference type="GO" id="GO:0005506">
    <property type="term" value="F:iron ion binding"/>
    <property type="evidence" value="ECO:0007669"/>
    <property type="project" value="InterPro"/>
</dbReference>
<dbReference type="EMBL" id="CP002869">
    <property type="protein sequence ID" value="AEI44090.1"/>
    <property type="molecule type" value="Genomic_DNA"/>
</dbReference>
<sequence>MIPFLTPEILRNPYPIYEMMRASQPVMYIEPMRFWSVFRFDHVRTVLSDSARFSSAGGRPPASQGTPAPGQRDGFSLITTDPPRHTQLRSLVNQAFTPKAVAALEPRIAELAHELLDRVSGTGKIDLIQDFAYPLPVIVIAELLGIPSGDRDRFKHWSDEVVASADTLIGGSASGSLQAHREMNEYFSGIIAERRKAPKDDLISALIAAEEGDFHLSEGDILSFCALLLVAGNETTTNLIGNAVLTLLEHPEELAKLRSRPELLPSAIEEVLRFRSPVQAMFRTANEDVELGGQVIPAGSRVVAFIGSANRDEEKFSDAARFDIERTPNGHIAFGHGIHFCLGAPLARLEARIALAAVLDRLPELARVNDEPLTPARGFIVHGVSSMPLRFRPQEQGSRR</sequence>
<accession>F8FK49</accession>
<dbReference type="GO" id="GO:0016705">
    <property type="term" value="F:oxidoreductase activity, acting on paired donors, with incorporation or reduction of molecular oxygen"/>
    <property type="evidence" value="ECO:0007669"/>
    <property type="project" value="InterPro"/>
</dbReference>
<gene>
    <name evidence="9" type="ordered locus">KNP414_05566</name>
</gene>
<protein>
    <submittedName>
        <fullName evidence="9">Cytochrome P450 CYP109C2</fullName>
    </submittedName>
</protein>
<dbReference type="AlphaFoldDB" id="F8FK49"/>
<dbReference type="Proteomes" id="UP000006620">
    <property type="component" value="Chromosome"/>
</dbReference>
<dbReference type="KEGG" id="pms:KNP414_05566"/>
<comment type="similarity">
    <text evidence="1 7">Belongs to the cytochrome P450 family.</text>
</comment>
<dbReference type="PATRIC" id="fig|1036673.3.peg.5161"/>
<dbReference type="Pfam" id="PF00067">
    <property type="entry name" value="p450"/>
    <property type="match status" value="1"/>
</dbReference>
<dbReference type="InterPro" id="IPR002397">
    <property type="entry name" value="Cyt_P450_B"/>
</dbReference>
<organism evidence="9 10">
    <name type="scientific">Paenibacillus mucilaginosus (strain KNP414)</name>
    <dbReference type="NCBI Taxonomy" id="1036673"/>
    <lineage>
        <taxon>Bacteria</taxon>
        <taxon>Bacillati</taxon>
        <taxon>Bacillota</taxon>
        <taxon>Bacilli</taxon>
        <taxon>Bacillales</taxon>
        <taxon>Paenibacillaceae</taxon>
        <taxon>Paenibacillus</taxon>
    </lineage>
</organism>
<evidence type="ECO:0000256" key="3">
    <source>
        <dbReference type="ARBA" id="ARBA00022723"/>
    </source>
</evidence>
<reference evidence="9 10" key="2">
    <citation type="journal article" date="2013" name="Genome Announc.">
        <title>Genome Sequence of Growth-Improving Paenibacillus mucilaginosus Strain KNP414.</title>
        <authorList>
            <person name="Lu J.J."/>
            <person name="Wang J.F."/>
            <person name="Hu X.F."/>
        </authorList>
    </citation>
    <scope>NUCLEOTIDE SEQUENCE [LARGE SCALE GENOMIC DNA]</scope>
    <source>
        <strain evidence="9 10">KNP414</strain>
    </source>
</reference>
<dbReference type="RefSeq" id="WP_013919243.1">
    <property type="nucleotide sequence ID" value="NC_015690.1"/>
</dbReference>
<dbReference type="PROSITE" id="PS00086">
    <property type="entry name" value="CYTOCHROME_P450"/>
    <property type="match status" value="1"/>
</dbReference>
<feature type="region of interest" description="Disordered" evidence="8">
    <location>
        <begin position="52"/>
        <end position="79"/>
    </location>
</feature>
<dbReference type="PRINTS" id="PR00359">
    <property type="entry name" value="BP450"/>
</dbReference>
<dbReference type="PRINTS" id="PR00385">
    <property type="entry name" value="P450"/>
</dbReference>
<keyword evidence="2 7" id="KW-0349">Heme</keyword>
<dbReference type="InterPro" id="IPR001128">
    <property type="entry name" value="Cyt_P450"/>
</dbReference>
<dbReference type="HOGENOM" id="CLU_033716_0_2_9"/>
<dbReference type="Gene3D" id="1.10.630.10">
    <property type="entry name" value="Cytochrome P450"/>
    <property type="match status" value="1"/>
</dbReference>
<dbReference type="FunFam" id="1.10.630.10:FF:000018">
    <property type="entry name" value="Cytochrome P450 monooxygenase"/>
    <property type="match status" value="1"/>
</dbReference>
<dbReference type="GO" id="GO:0020037">
    <property type="term" value="F:heme binding"/>
    <property type="evidence" value="ECO:0007669"/>
    <property type="project" value="InterPro"/>
</dbReference>
<keyword evidence="6 7" id="KW-0503">Monooxygenase</keyword>
<evidence type="ECO:0000256" key="7">
    <source>
        <dbReference type="RuleBase" id="RU000461"/>
    </source>
</evidence>
<dbReference type="GO" id="GO:0004497">
    <property type="term" value="F:monooxygenase activity"/>
    <property type="evidence" value="ECO:0007669"/>
    <property type="project" value="UniProtKB-KW"/>
</dbReference>
<reference evidence="10" key="1">
    <citation type="submission" date="2011-06" db="EMBL/GenBank/DDBJ databases">
        <title>Complete genome sequence of Paenibacillus mucilaginosus KNP414.</title>
        <authorList>
            <person name="Wang J."/>
            <person name="Hu S."/>
            <person name="Hu X."/>
            <person name="Zhang B."/>
            <person name="Dong D."/>
            <person name="Zhang S."/>
            <person name="Zhao K."/>
            <person name="Wu D."/>
        </authorList>
    </citation>
    <scope>NUCLEOTIDE SEQUENCE [LARGE SCALE GENOMIC DNA]</scope>
    <source>
        <strain evidence="10">KNP414</strain>
    </source>
</reference>
<dbReference type="SUPFAM" id="SSF48264">
    <property type="entry name" value="Cytochrome P450"/>
    <property type="match status" value="1"/>
</dbReference>
<name>F8FK49_PAEMK</name>
<evidence type="ECO:0000256" key="8">
    <source>
        <dbReference type="SAM" id="MobiDB-lite"/>
    </source>
</evidence>
<evidence type="ECO:0000313" key="9">
    <source>
        <dbReference type="EMBL" id="AEI44090.1"/>
    </source>
</evidence>
<evidence type="ECO:0000256" key="1">
    <source>
        <dbReference type="ARBA" id="ARBA00010617"/>
    </source>
</evidence>
<dbReference type="CDD" id="cd11032">
    <property type="entry name" value="P450_EryK-like"/>
    <property type="match status" value="1"/>
</dbReference>
<evidence type="ECO:0000256" key="6">
    <source>
        <dbReference type="ARBA" id="ARBA00023033"/>
    </source>
</evidence>